<dbReference type="Proteomes" id="UP001054837">
    <property type="component" value="Unassembled WGS sequence"/>
</dbReference>
<accession>A0AAV4WHT3</accession>
<comment type="caution">
    <text evidence="1">The sequence shown here is derived from an EMBL/GenBank/DDBJ whole genome shotgun (WGS) entry which is preliminary data.</text>
</comment>
<name>A0AAV4WHT3_9ARAC</name>
<keyword evidence="2" id="KW-1185">Reference proteome</keyword>
<evidence type="ECO:0000313" key="2">
    <source>
        <dbReference type="Proteomes" id="UP001054837"/>
    </source>
</evidence>
<organism evidence="1 2">
    <name type="scientific">Caerostris darwini</name>
    <dbReference type="NCBI Taxonomy" id="1538125"/>
    <lineage>
        <taxon>Eukaryota</taxon>
        <taxon>Metazoa</taxon>
        <taxon>Ecdysozoa</taxon>
        <taxon>Arthropoda</taxon>
        <taxon>Chelicerata</taxon>
        <taxon>Arachnida</taxon>
        <taxon>Araneae</taxon>
        <taxon>Araneomorphae</taxon>
        <taxon>Entelegynae</taxon>
        <taxon>Araneoidea</taxon>
        <taxon>Araneidae</taxon>
        <taxon>Caerostris</taxon>
    </lineage>
</organism>
<dbReference type="AlphaFoldDB" id="A0AAV4WHT3"/>
<reference evidence="1 2" key="1">
    <citation type="submission" date="2021-06" db="EMBL/GenBank/DDBJ databases">
        <title>Caerostris darwini draft genome.</title>
        <authorList>
            <person name="Kono N."/>
            <person name="Arakawa K."/>
        </authorList>
    </citation>
    <scope>NUCLEOTIDE SEQUENCE [LARGE SCALE GENOMIC DNA]</scope>
</reference>
<gene>
    <name evidence="1" type="ORF">CDAR_93061</name>
</gene>
<dbReference type="EMBL" id="BPLQ01014611">
    <property type="protein sequence ID" value="GIY81404.1"/>
    <property type="molecule type" value="Genomic_DNA"/>
</dbReference>
<evidence type="ECO:0000313" key="1">
    <source>
        <dbReference type="EMBL" id="GIY81404.1"/>
    </source>
</evidence>
<sequence length="127" mass="14645">MPKLPEVFRIPNSILNDSRYLHKTPSNKKTTSSGNEIPALLQNSKQLIAQECNQRNNHQKQKHILPHLLHNNMKAQFFSSRKRRKSPLRSSGISWCQNWHGTKIAPLLNSTPCFPKFTSIYLGIRSK</sequence>
<proteinExistence type="predicted"/>
<protein>
    <submittedName>
        <fullName evidence="1">Uncharacterized protein</fullName>
    </submittedName>
</protein>